<dbReference type="AlphaFoldDB" id="A0A2T8KNJ6"/>
<accession>A0A2T8KNJ6</accession>
<feature type="compositionally biased region" description="Low complexity" evidence="1">
    <location>
        <begin position="24"/>
        <end position="33"/>
    </location>
</feature>
<name>A0A2T8KNJ6_9POAL</name>
<proteinExistence type="predicted"/>
<organism evidence="2">
    <name type="scientific">Panicum hallii</name>
    <dbReference type="NCBI Taxonomy" id="206008"/>
    <lineage>
        <taxon>Eukaryota</taxon>
        <taxon>Viridiplantae</taxon>
        <taxon>Streptophyta</taxon>
        <taxon>Embryophyta</taxon>
        <taxon>Tracheophyta</taxon>
        <taxon>Spermatophyta</taxon>
        <taxon>Magnoliopsida</taxon>
        <taxon>Liliopsida</taxon>
        <taxon>Poales</taxon>
        <taxon>Poaceae</taxon>
        <taxon>PACMAD clade</taxon>
        <taxon>Panicoideae</taxon>
        <taxon>Panicodae</taxon>
        <taxon>Paniceae</taxon>
        <taxon>Panicinae</taxon>
        <taxon>Panicum</taxon>
        <taxon>Panicum sect. Panicum</taxon>
    </lineage>
</organism>
<evidence type="ECO:0000256" key="1">
    <source>
        <dbReference type="SAM" id="MobiDB-lite"/>
    </source>
</evidence>
<dbReference type="EMBL" id="CM008047">
    <property type="protein sequence ID" value="PVH63753.1"/>
    <property type="molecule type" value="Genomic_DNA"/>
</dbReference>
<dbReference type="Proteomes" id="UP000243499">
    <property type="component" value="Chromosome 2"/>
</dbReference>
<sequence length="101" mass="10753">MRLQPTHLSRPIRIYGHPHPTSPPRSTSRSRAATPPPLHPPRGVTPTFAAAALQYSPAVPPHCTAAAATTILISMPSPPRFAHALEVRRCAPPPHSDPALA</sequence>
<evidence type="ECO:0000313" key="2">
    <source>
        <dbReference type="EMBL" id="PVH63753.1"/>
    </source>
</evidence>
<gene>
    <name evidence="2" type="ORF">PAHAL_2G098600</name>
</gene>
<feature type="region of interest" description="Disordered" evidence="1">
    <location>
        <begin position="1"/>
        <end position="45"/>
    </location>
</feature>
<dbReference type="Gramene" id="PVH63753">
    <property type="protein sequence ID" value="PVH63753"/>
    <property type="gene ID" value="PAHAL_2G098600"/>
</dbReference>
<protein>
    <submittedName>
        <fullName evidence="2">Uncharacterized protein</fullName>
    </submittedName>
</protein>
<reference evidence="2" key="1">
    <citation type="submission" date="2018-04" db="EMBL/GenBank/DDBJ databases">
        <title>WGS assembly of Panicum hallii.</title>
        <authorList>
            <person name="Lovell J."/>
            <person name="Jenkins J."/>
            <person name="Lowry D."/>
            <person name="Mamidi S."/>
            <person name="Sreedasyam A."/>
            <person name="Weng X."/>
            <person name="Barry K."/>
            <person name="Bonette J."/>
            <person name="Campitelli B."/>
            <person name="Daum C."/>
            <person name="Gordon S."/>
            <person name="Gould B."/>
            <person name="Lipzen A."/>
            <person name="Macqueen A."/>
            <person name="Palacio-Mejia J."/>
            <person name="Plott C."/>
            <person name="Shakirov E."/>
            <person name="Shu S."/>
            <person name="Yoshinaga Y."/>
            <person name="Zane M."/>
            <person name="Rokhsar D."/>
            <person name="Grimwood J."/>
            <person name="Schmutz J."/>
            <person name="Juenger T."/>
        </authorList>
    </citation>
    <scope>NUCLEOTIDE SEQUENCE [LARGE SCALE GENOMIC DNA]</scope>
    <source>
        <strain evidence="2">FIL2</strain>
    </source>
</reference>